<comment type="catalytic activity">
    <reaction evidence="27">
        <text>2 (2E,6E)-farnesyl diphosphate + NADH + H(+) = squalene + 2 diphosphate + NAD(+)</text>
        <dbReference type="Rhea" id="RHEA:32299"/>
        <dbReference type="ChEBI" id="CHEBI:15378"/>
        <dbReference type="ChEBI" id="CHEBI:15440"/>
        <dbReference type="ChEBI" id="CHEBI:33019"/>
        <dbReference type="ChEBI" id="CHEBI:57540"/>
        <dbReference type="ChEBI" id="CHEBI:57945"/>
        <dbReference type="ChEBI" id="CHEBI:175763"/>
        <dbReference type="EC" id="2.5.1.21"/>
    </reaction>
    <physiologicalReaction direction="left-to-right" evidence="27">
        <dbReference type="Rhea" id="RHEA:32300"/>
    </physiologicalReaction>
</comment>
<keyword evidence="9" id="KW-0808">Transferase</keyword>
<dbReference type="AlphaFoldDB" id="A0A8C5MLN7"/>
<keyword evidence="8" id="KW-0153">Cholesterol metabolism</keyword>
<evidence type="ECO:0000256" key="12">
    <source>
        <dbReference type="ARBA" id="ARBA00022824"/>
    </source>
</evidence>
<evidence type="ECO:0000256" key="14">
    <source>
        <dbReference type="ARBA" id="ARBA00022857"/>
    </source>
</evidence>
<keyword evidence="17" id="KW-0443">Lipid metabolism</keyword>
<sequence length="752" mass="85902">MEILMSLGHPEEIYNLFKFKMGGCRAVMPRLDKDSMSESLQTCYRYLNQTSRSFAAVIQALDGELRHAVCIFYLVLRALDTVEDDMTINLETKIPMLHNFHTFLYEAEWRFTESKEKDRQVLEDFPTISLEFRNLASVYQEVIADICHKMGVGMAEFLEKKVESMKEWDKYCHYVAGLVGIGLSRLFSASELEDPIVGQDTQLSNSMGLFLQKTNIIRDYLEDQLDGREFWPREAWSKYGKKLSDFANPENIVPAVQCLNELITNALLHVPDVLTFLSRLKNQSVFNFCAIPQVMAIATLAACYNNQQVFKGVVKIRKGQAVTLMMDATNLQAVKAIMMQYVEEIPVCKIKIRGASMMSQNHKQSPSVPSPSTVYKLCQLRWIHLSNFKLSNYQGSAGEMSAEAAGELNQDSMSEGLQTCYRYLKETGRSYTAIFQPLDREVRDAVCICYVIFRALDTVEDDMTISLETKIPVLRNFHTFLYDPEWRFTGSKDKCRRLLEDFPTISQEFRNLAAVYQEVIADTLQKIGAGFVKYLDKEVESLEDWDEYGHYASGLLELGFLRLVSAAKLEDPLVGQDTPLTRSLGLLMQKTNMIRDYLEDQLDGREFWPKEVWSKYAMELSDFSNPENTVPAVQCMNELITNALQHVPDMLSYLPQLKNQTVFNCFAVSKLLAVATLAACYNNQQVFKGVVKISRDQFMTLKMEATSMQAVKAIVLQYVEEIHQKIPPSDPSSRKMQQIILSIRKLCMSSES</sequence>
<evidence type="ECO:0000256" key="23">
    <source>
        <dbReference type="ARBA" id="ARBA00045166"/>
    </source>
</evidence>
<dbReference type="InterPro" id="IPR008949">
    <property type="entry name" value="Isoprenoid_synthase_dom_sf"/>
</dbReference>
<evidence type="ECO:0000256" key="8">
    <source>
        <dbReference type="ARBA" id="ARBA00022548"/>
    </source>
</evidence>
<evidence type="ECO:0000256" key="7">
    <source>
        <dbReference type="ARBA" id="ARBA00022516"/>
    </source>
</evidence>
<dbReference type="EC" id="2.5.1.21" evidence="5"/>
<evidence type="ECO:0000256" key="26">
    <source>
        <dbReference type="ARBA" id="ARBA00048315"/>
    </source>
</evidence>
<dbReference type="SFLD" id="SFLDG01018">
    <property type="entry name" value="Squalene/Phytoene_Synthase_Lik"/>
    <property type="match status" value="2"/>
</dbReference>
<evidence type="ECO:0000256" key="5">
    <source>
        <dbReference type="ARBA" id="ARBA00012373"/>
    </source>
</evidence>
<evidence type="ECO:0000256" key="9">
    <source>
        <dbReference type="ARBA" id="ARBA00022679"/>
    </source>
</evidence>
<dbReference type="NCBIfam" id="TIGR01559">
    <property type="entry name" value="squal_synth"/>
    <property type="match status" value="2"/>
</dbReference>
<dbReference type="InterPro" id="IPR002060">
    <property type="entry name" value="Squ/phyt_synthse"/>
</dbReference>
<keyword evidence="29" id="KW-1185">Reference proteome</keyword>
<dbReference type="GO" id="GO:0051996">
    <property type="term" value="F:squalene synthase [NAD(P)H] activity"/>
    <property type="evidence" value="ECO:0007669"/>
    <property type="project" value="UniProtKB-EC"/>
</dbReference>
<keyword evidence="18" id="KW-0472">Membrane</keyword>
<evidence type="ECO:0000256" key="15">
    <source>
        <dbReference type="ARBA" id="ARBA00022989"/>
    </source>
</evidence>
<dbReference type="GO" id="GO:0046872">
    <property type="term" value="F:metal ion binding"/>
    <property type="evidence" value="ECO:0007669"/>
    <property type="project" value="UniProtKB-KW"/>
</dbReference>
<keyword evidence="16" id="KW-0520">NAD</keyword>
<dbReference type="GeneTree" id="ENSGT00390000016034"/>
<keyword evidence="15" id="KW-1133">Transmembrane helix</keyword>
<dbReference type="SFLD" id="SFLDS00005">
    <property type="entry name" value="Isoprenoid_Synthase_Type_I"/>
    <property type="match status" value="2"/>
</dbReference>
<evidence type="ECO:0000256" key="4">
    <source>
        <dbReference type="ARBA" id="ARBA00006251"/>
    </source>
</evidence>
<comment type="function">
    <text evidence="23">Catalyzes the condensation of 2 farnesyl pyrophosphate (FPP) moieties to form squalene. Proceeds in two distinct steps. In the first half-reaction, two molecules of FPP react to form the stable presqualene diphosphate intermediate (PSQPP), with concomitant release of a proton and a molecule of inorganic diphosphate. In the second half-reaction, PSQPP undergoes heterolysis, isomerization, and reduction with NADPH or NADH to form squalene. It is the first committed enzyme of the sterol biosynthesis pathway.</text>
</comment>
<dbReference type="Ensembl" id="ENSLLET00000014462.1">
    <property type="protein sequence ID" value="ENSLLEP00000013918.1"/>
    <property type="gene ID" value="ENSLLEG00000008822.1"/>
</dbReference>
<evidence type="ECO:0000256" key="17">
    <source>
        <dbReference type="ARBA" id="ARBA00023098"/>
    </source>
</evidence>
<dbReference type="InterPro" id="IPR019845">
    <property type="entry name" value="Squalene/phytoene_synthase_CS"/>
</dbReference>
<evidence type="ECO:0000256" key="20">
    <source>
        <dbReference type="ARBA" id="ARBA00023221"/>
    </source>
</evidence>
<comment type="subcellular location">
    <subcellularLocation>
        <location evidence="2">Endoplasmic reticulum membrane</location>
        <topology evidence="2">Multi-pass membrane protein</topology>
    </subcellularLocation>
</comment>
<dbReference type="PROSITE" id="PS01045">
    <property type="entry name" value="SQUALEN_PHYTOEN_SYN_2"/>
    <property type="match status" value="1"/>
</dbReference>
<dbReference type="GO" id="GO:0006695">
    <property type="term" value="P:cholesterol biosynthetic process"/>
    <property type="evidence" value="ECO:0007669"/>
    <property type="project" value="TreeGrafter"/>
</dbReference>
<evidence type="ECO:0000256" key="2">
    <source>
        <dbReference type="ARBA" id="ARBA00004477"/>
    </source>
</evidence>
<evidence type="ECO:0000256" key="10">
    <source>
        <dbReference type="ARBA" id="ARBA00022692"/>
    </source>
</evidence>
<dbReference type="InterPro" id="IPR033904">
    <property type="entry name" value="Trans_IPPS_HH"/>
</dbReference>
<keyword evidence="11" id="KW-0479">Metal-binding</keyword>
<evidence type="ECO:0000256" key="1">
    <source>
        <dbReference type="ARBA" id="ARBA00001946"/>
    </source>
</evidence>
<evidence type="ECO:0000256" key="13">
    <source>
        <dbReference type="ARBA" id="ARBA00022842"/>
    </source>
</evidence>
<dbReference type="Pfam" id="PF00494">
    <property type="entry name" value="SQS_PSY"/>
    <property type="match status" value="2"/>
</dbReference>
<name>A0A8C5MLN7_9ANUR</name>
<dbReference type="CDD" id="cd00683">
    <property type="entry name" value="Trans_IPPS_HH"/>
    <property type="match status" value="2"/>
</dbReference>
<evidence type="ECO:0000256" key="11">
    <source>
        <dbReference type="ARBA" id="ARBA00022723"/>
    </source>
</evidence>
<evidence type="ECO:0000256" key="22">
    <source>
        <dbReference type="ARBA" id="ARBA00033359"/>
    </source>
</evidence>
<dbReference type="InterPro" id="IPR006449">
    <property type="entry name" value="Squal_synth-like"/>
</dbReference>
<evidence type="ECO:0000256" key="27">
    <source>
        <dbReference type="ARBA" id="ARBA00048854"/>
    </source>
</evidence>
<comment type="similarity">
    <text evidence="4">Belongs to the phytoene/squalene synthase family.</text>
</comment>
<comment type="catalytic activity">
    <reaction evidence="25">
        <text>presqualene diphosphate + NADH + H(+) = squalene + diphosphate + NAD(+)</text>
        <dbReference type="Rhea" id="RHEA:22228"/>
        <dbReference type="ChEBI" id="CHEBI:15378"/>
        <dbReference type="ChEBI" id="CHEBI:15440"/>
        <dbReference type="ChEBI" id="CHEBI:33019"/>
        <dbReference type="ChEBI" id="CHEBI:57310"/>
        <dbReference type="ChEBI" id="CHEBI:57540"/>
        <dbReference type="ChEBI" id="CHEBI:57945"/>
    </reaction>
    <physiologicalReaction direction="left-to-right" evidence="25">
        <dbReference type="Rhea" id="RHEA:22229"/>
    </physiologicalReaction>
</comment>
<protein>
    <recommendedName>
        <fullName evidence="6">Squalene synthase</fullName>
        <ecNumber evidence="5">2.5.1.21</ecNumber>
    </recommendedName>
    <alternativeName>
        <fullName evidence="21">FPP:FPP farnesyltransferase</fullName>
    </alternativeName>
    <alternativeName>
        <fullName evidence="22">Farnesyl-diphosphate farnesyltransferase</fullName>
    </alternativeName>
</protein>
<proteinExistence type="inferred from homology"/>
<dbReference type="Proteomes" id="UP000694569">
    <property type="component" value="Unplaced"/>
</dbReference>
<comment type="pathway">
    <text evidence="3">Terpene metabolism; lanosterol biosynthesis; lanosterol from farnesyl diphosphate: step 1/3.</text>
</comment>
<dbReference type="PANTHER" id="PTHR11626">
    <property type="entry name" value="FARNESYL-DIPHOSPHATE FARNESYLTRANSFERASE"/>
    <property type="match status" value="1"/>
</dbReference>
<evidence type="ECO:0000256" key="24">
    <source>
        <dbReference type="ARBA" id="ARBA00047468"/>
    </source>
</evidence>
<organism evidence="28 29">
    <name type="scientific">Leptobrachium leishanense</name>
    <name type="common">Leishan spiny toad</name>
    <dbReference type="NCBI Taxonomy" id="445787"/>
    <lineage>
        <taxon>Eukaryota</taxon>
        <taxon>Metazoa</taxon>
        <taxon>Chordata</taxon>
        <taxon>Craniata</taxon>
        <taxon>Vertebrata</taxon>
        <taxon>Euteleostomi</taxon>
        <taxon>Amphibia</taxon>
        <taxon>Batrachia</taxon>
        <taxon>Anura</taxon>
        <taxon>Pelobatoidea</taxon>
        <taxon>Megophryidae</taxon>
        <taxon>Leptobrachium</taxon>
    </lineage>
</organism>
<dbReference type="OrthoDB" id="431150at2759"/>
<evidence type="ECO:0000313" key="29">
    <source>
        <dbReference type="Proteomes" id="UP000694569"/>
    </source>
</evidence>
<comment type="cofactor">
    <cofactor evidence="1">
        <name>Mg(2+)</name>
        <dbReference type="ChEBI" id="CHEBI:18420"/>
    </cofactor>
</comment>
<keyword evidence="13" id="KW-0460">Magnesium</keyword>
<evidence type="ECO:0000256" key="21">
    <source>
        <dbReference type="ARBA" id="ARBA00031079"/>
    </source>
</evidence>
<evidence type="ECO:0000256" key="6">
    <source>
        <dbReference type="ARBA" id="ARBA00015135"/>
    </source>
</evidence>
<accession>A0A8C5MLN7</accession>
<reference evidence="28" key="1">
    <citation type="submission" date="2025-08" db="UniProtKB">
        <authorList>
            <consortium name="Ensembl"/>
        </authorList>
    </citation>
    <scope>IDENTIFICATION</scope>
</reference>
<evidence type="ECO:0000256" key="25">
    <source>
        <dbReference type="ARBA" id="ARBA00047541"/>
    </source>
</evidence>
<evidence type="ECO:0000256" key="16">
    <source>
        <dbReference type="ARBA" id="ARBA00023027"/>
    </source>
</evidence>
<dbReference type="PROSITE" id="PS01044">
    <property type="entry name" value="SQUALEN_PHYTOEN_SYN_1"/>
    <property type="match status" value="1"/>
</dbReference>
<dbReference type="PANTHER" id="PTHR11626:SF2">
    <property type="entry name" value="SQUALENE SYNTHASE"/>
    <property type="match status" value="1"/>
</dbReference>
<keyword evidence="7" id="KW-0444">Lipid biosynthesis</keyword>
<evidence type="ECO:0000256" key="18">
    <source>
        <dbReference type="ARBA" id="ARBA00023136"/>
    </source>
</evidence>
<comment type="catalytic activity">
    <reaction evidence="26">
        <text>2 (2E,6E)-farnesyl diphosphate = presqualene diphosphate + diphosphate</text>
        <dbReference type="Rhea" id="RHEA:22672"/>
        <dbReference type="ChEBI" id="CHEBI:33019"/>
        <dbReference type="ChEBI" id="CHEBI:57310"/>
        <dbReference type="ChEBI" id="CHEBI:175763"/>
    </reaction>
    <physiologicalReaction direction="left-to-right" evidence="26">
        <dbReference type="Rhea" id="RHEA:22673"/>
    </physiologicalReaction>
</comment>
<comment type="catalytic activity">
    <reaction evidence="24">
        <text>presqualene diphosphate + NADPH + H(+) = squalene + diphosphate + NADP(+)</text>
        <dbReference type="Rhea" id="RHEA:22232"/>
        <dbReference type="ChEBI" id="CHEBI:15378"/>
        <dbReference type="ChEBI" id="CHEBI:15440"/>
        <dbReference type="ChEBI" id="CHEBI:33019"/>
        <dbReference type="ChEBI" id="CHEBI:57310"/>
        <dbReference type="ChEBI" id="CHEBI:57783"/>
        <dbReference type="ChEBI" id="CHEBI:58349"/>
    </reaction>
    <physiologicalReaction direction="left-to-right" evidence="24">
        <dbReference type="Rhea" id="RHEA:22233"/>
    </physiologicalReaction>
</comment>
<keyword evidence="14" id="KW-0521">NADP</keyword>
<evidence type="ECO:0000256" key="3">
    <source>
        <dbReference type="ARBA" id="ARBA00005057"/>
    </source>
</evidence>
<dbReference type="SUPFAM" id="SSF48576">
    <property type="entry name" value="Terpenoid synthases"/>
    <property type="match status" value="2"/>
</dbReference>
<dbReference type="Gene3D" id="1.10.600.10">
    <property type="entry name" value="Farnesyl Diphosphate Synthase"/>
    <property type="match status" value="2"/>
</dbReference>
<dbReference type="FunFam" id="1.10.600.10:FF:000053">
    <property type="entry name" value="Squalene synthase"/>
    <property type="match status" value="2"/>
</dbReference>
<dbReference type="GO" id="GO:0045338">
    <property type="term" value="P:farnesyl diphosphate metabolic process"/>
    <property type="evidence" value="ECO:0007669"/>
    <property type="project" value="InterPro"/>
</dbReference>
<evidence type="ECO:0000256" key="19">
    <source>
        <dbReference type="ARBA" id="ARBA00023166"/>
    </source>
</evidence>
<keyword evidence="10" id="KW-0812">Transmembrane</keyword>
<dbReference type="GO" id="GO:0005789">
    <property type="term" value="C:endoplasmic reticulum membrane"/>
    <property type="evidence" value="ECO:0007669"/>
    <property type="project" value="UniProtKB-SubCell"/>
</dbReference>
<keyword evidence="20" id="KW-0753">Steroid metabolism</keyword>
<keyword evidence="19" id="KW-1207">Sterol metabolism</keyword>
<keyword evidence="12" id="KW-0256">Endoplasmic reticulum</keyword>
<reference evidence="28" key="2">
    <citation type="submission" date="2025-09" db="UniProtKB">
        <authorList>
            <consortium name="Ensembl"/>
        </authorList>
    </citation>
    <scope>IDENTIFICATION</scope>
</reference>
<evidence type="ECO:0000313" key="28">
    <source>
        <dbReference type="Ensembl" id="ENSLLEP00000013918.1"/>
    </source>
</evidence>
<dbReference type="InterPro" id="IPR044844">
    <property type="entry name" value="Trans_IPPS_euk-type"/>
</dbReference>